<dbReference type="PANTHER" id="PTHR12287">
    <property type="entry name" value="EPIDERMAL GROWTH FACTOR RECEPTOR KINASE SUBSTRATE EPS8-RELATED PROTEIN"/>
    <property type="match status" value="1"/>
</dbReference>
<dbReference type="PANTHER" id="PTHR12287:SF23">
    <property type="entry name" value="AROUSER, ISOFORM A-RELATED"/>
    <property type="match status" value="1"/>
</dbReference>
<accession>A0A8S1F1P8</accession>
<keyword evidence="5" id="KW-1185">Reference proteome</keyword>
<dbReference type="EMBL" id="CADEPM010000006">
    <property type="protein sequence ID" value="CAB3407619.1"/>
    <property type="molecule type" value="Genomic_DNA"/>
</dbReference>
<dbReference type="PROSITE" id="PS50002">
    <property type="entry name" value="SH3"/>
    <property type="match status" value="2"/>
</dbReference>
<dbReference type="CDD" id="cd00174">
    <property type="entry name" value="SH3"/>
    <property type="match status" value="1"/>
</dbReference>
<dbReference type="AlphaFoldDB" id="A0A8S1F1P8"/>
<dbReference type="InterPro" id="IPR036028">
    <property type="entry name" value="SH3-like_dom_sf"/>
</dbReference>
<dbReference type="OrthoDB" id="9991832at2759"/>
<dbReference type="Proteomes" id="UP000494206">
    <property type="component" value="Unassembled WGS sequence"/>
</dbReference>
<name>A0A8S1F1P8_9PELO</name>
<proteinExistence type="predicted"/>
<dbReference type="InterPro" id="IPR001452">
    <property type="entry name" value="SH3_domain"/>
</dbReference>
<dbReference type="InterPro" id="IPR039801">
    <property type="entry name" value="EPS8-like"/>
</dbReference>
<feature type="domain" description="SH3" evidence="3">
    <location>
        <begin position="30"/>
        <end position="89"/>
    </location>
</feature>
<evidence type="ECO:0000256" key="1">
    <source>
        <dbReference type="ARBA" id="ARBA00022443"/>
    </source>
</evidence>
<dbReference type="Pfam" id="PF00018">
    <property type="entry name" value="SH3_1"/>
    <property type="match status" value="1"/>
</dbReference>
<dbReference type="GO" id="GO:0035023">
    <property type="term" value="P:regulation of Rho protein signal transduction"/>
    <property type="evidence" value="ECO:0007669"/>
    <property type="project" value="TreeGrafter"/>
</dbReference>
<keyword evidence="1 2" id="KW-0728">SH3 domain</keyword>
<dbReference type="Pfam" id="PF07653">
    <property type="entry name" value="SH3_2"/>
    <property type="match status" value="1"/>
</dbReference>
<organism evidence="4 5">
    <name type="scientific">Caenorhabditis bovis</name>
    <dbReference type="NCBI Taxonomy" id="2654633"/>
    <lineage>
        <taxon>Eukaryota</taxon>
        <taxon>Metazoa</taxon>
        <taxon>Ecdysozoa</taxon>
        <taxon>Nematoda</taxon>
        <taxon>Chromadorea</taxon>
        <taxon>Rhabditida</taxon>
        <taxon>Rhabditina</taxon>
        <taxon>Rhabditomorpha</taxon>
        <taxon>Rhabditoidea</taxon>
        <taxon>Rhabditidae</taxon>
        <taxon>Peloderinae</taxon>
        <taxon>Caenorhabditis</taxon>
    </lineage>
</organism>
<dbReference type="GO" id="GO:0007266">
    <property type="term" value="P:Rho protein signal transduction"/>
    <property type="evidence" value="ECO:0007669"/>
    <property type="project" value="TreeGrafter"/>
</dbReference>
<feature type="domain" description="SH3" evidence="3">
    <location>
        <begin position="143"/>
        <end position="203"/>
    </location>
</feature>
<dbReference type="GO" id="GO:0003779">
    <property type="term" value="F:actin binding"/>
    <property type="evidence" value="ECO:0007669"/>
    <property type="project" value="TreeGrafter"/>
</dbReference>
<evidence type="ECO:0000259" key="3">
    <source>
        <dbReference type="PROSITE" id="PS50002"/>
    </source>
</evidence>
<dbReference type="Gene3D" id="2.30.30.40">
    <property type="entry name" value="SH3 Domains"/>
    <property type="match status" value="2"/>
</dbReference>
<dbReference type="SUPFAM" id="SSF50044">
    <property type="entry name" value="SH3-domain"/>
    <property type="match status" value="2"/>
</dbReference>
<evidence type="ECO:0000256" key="2">
    <source>
        <dbReference type="PROSITE-ProRule" id="PRU00192"/>
    </source>
</evidence>
<evidence type="ECO:0000313" key="5">
    <source>
        <dbReference type="Proteomes" id="UP000494206"/>
    </source>
</evidence>
<protein>
    <recommendedName>
        <fullName evidence="3">SH3 domain-containing protein</fullName>
    </recommendedName>
</protein>
<sequence length="212" mass="23975">MGFRSIFWKVISGKAPDSGWVDCGSVEHFEPYTPGQLTKNFTATVADEISVTRGTTVKALYRDDQWVYVQLSDGRRGFVPQAYCKLYLGAAGERGKTSSRTTVQPRQAISAASLERKWEKSNLQRFIDSLPVQKDDGIPFELEEKCRASVLHEFSAISPDDLSVRQSEMVTVLNTSDSEWAYVRNDSNQLGFVPSSFLDLPRIECEKKFDKW</sequence>
<gene>
    <name evidence="4" type="ORF">CBOVIS_LOCUS9524</name>
</gene>
<evidence type="ECO:0000313" key="4">
    <source>
        <dbReference type="EMBL" id="CAB3407619.1"/>
    </source>
</evidence>
<reference evidence="4 5" key="1">
    <citation type="submission" date="2020-04" db="EMBL/GenBank/DDBJ databases">
        <authorList>
            <person name="Laetsch R D."/>
            <person name="Stevens L."/>
            <person name="Kumar S."/>
            <person name="Blaxter L. M."/>
        </authorList>
    </citation>
    <scope>NUCLEOTIDE SEQUENCE [LARGE SCALE GENOMIC DNA]</scope>
</reference>
<dbReference type="SMART" id="SM00326">
    <property type="entry name" value="SH3"/>
    <property type="match status" value="2"/>
</dbReference>
<comment type="caution">
    <text evidence="4">The sequence shown here is derived from an EMBL/GenBank/DDBJ whole genome shotgun (WGS) entry which is preliminary data.</text>
</comment>
<dbReference type="GO" id="GO:0005886">
    <property type="term" value="C:plasma membrane"/>
    <property type="evidence" value="ECO:0007669"/>
    <property type="project" value="TreeGrafter"/>
</dbReference>